<keyword evidence="7" id="KW-1185">Reference proteome</keyword>
<evidence type="ECO:0000259" key="5">
    <source>
        <dbReference type="Pfam" id="PF02902"/>
    </source>
</evidence>
<feature type="compositionally biased region" description="Basic and acidic residues" evidence="4">
    <location>
        <begin position="239"/>
        <end position="248"/>
    </location>
</feature>
<dbReference type="EMBL" id="ML996579">
    <property type="protein sequence ID" value="KAF2754797.1"/>
    <property type="molecule type" value="Genomic_DNA"/>
</dbReference>
<keyword evidence="2" id="KW-0645">Protease</keyword>
<dbReference type="OrthoDB" id="442460at2759"/>
<accession>A0A6A6VZP3</accession>
<dbReference type="RefSeq" id="XP_033597248.1">
    <property type="nucleotide sequence ID" value="XM_033739171.1"/>
</dbReference>
<feature type="domain" description="Ubiquitin-like protease family profile" evidence="5">
    <location>
        <begin position="2"/>
        <end position="59"/>
    </location>
</feature>
<evidence type="ECO:0000256" key="4">
    <source>
        <dbReference type="SAM" id="MobiDB-lite"/>
    </source>
</evidence>
<dbReference type="Pfam" id="PF02902">
    <property type="entry name" value="Peptidase_C48"/>
    <property type="match status" value="1"/>
</dbReference>
<dbReference type="SUPFAM" id="SSF54001">
    <property type="entry name" value="Cysteine proteinases"/>
    <property type="match status" value="1"/>
</dbReference>
<feature type="region of interest" description="Disordered" evidence="4">
    <location>
        <begin position="260"/>
        <end position="389"/>
    </location>
</feature>
<feature type="compositionally biased region" description="Basic and acidic residues" evidence="4">
    <location>
        <begin position="316"/>
        <end position="333"/>
    </location>
</feature>
<organism evidence="6 7">
    <name type="scientific">Pseudovirgaria hyperparasitica</name>
    <dbReference type="NCBI Taxonomy" id="470096"/>
    <lineage>
        <taxon>Eukaryota</taxon>
        <taxon>Fungi</taxon>
        <taxon>Dikarya</taxon>
        <taxon>Ascomycota</taxon>
        <taxon>Pezizomycotina</taxon>
        <taxon>Dothideomycetes</taxon>
        <taxon>Dothideomycetes incertae sedis</taxon>
        <taxon>Acrospermales</taxon>
        <taxon>Acrospermaceae</taxon>
        <taxon>Pseudovirgaria</taxon>
    </lineage>
</organism>
<name>A0A6A6VZP3_9PEZI</name>
<dbReference type="GeneID" id="54480225"/>
<dbReference type="AlphaFoldDB" id="A0A6A6VZP3"/>
<sequence length="389" mass="42858">MKLKEYIAQEGKTKRSMVSKIHRSTSGTAEAIPMQRNFVDCGIYALEYFKKFINDPKEFTRKLLMGRMDAQEDWPELDSSLLRRELRELCQKLYKEQEEVRAEQRRLKLGARSKVAGHSKKPEQAVSSTRDKDVSPVAVENTLDDDGTAHKYPSGTAEAVTKQTVADRIGTRQSASPCTPLLLANESGSAASVERSDPQDDEDISKPNLLVAPDALQGIPEASEALNEKQPEKSSFTHKPSDVLDKASPEVAALDAASLTEGKTSGFGSIDPVFVNSQDSGTLFDDDNKKDEFHVRHHHSSPAAAIDETPTPERQLGSDHPELENRTIFEDLNRLSAATDTPKPQPAKVRLKSNSPTAIRTPRPSGRKRRGGMPPKQVPGPDDSIIEID</sequence>
<protein>
    <recommendedName>
        <fullName evidence="5">Ubiquitin-like protease family profile domain-containing protein</fullName>
    </recommendedName>
</protein>
<dbReference type="GO" id="GO:0008234">
    <property type="term" value="F:cysteine-type peptidase activity"/>
    <property type="evidence" value="ECO:0007669"/>
    <property type="project" value="InterPro"/>
</dbReference>
<comment type="similarity">
    <text evidence="1">Belongs to the peptidase C48 family.</text>
</comment>
<dbReference type="GO" id="GO:0019783">
    <property type="term" value="F:ubiquitin-like protein peptidase activity"/>
    <property type="evidence" value="ECO:0007669"/>
    <property type="project" value="UniProtKB-ARBA"/>
</dbReference>
<evidence type="ECO:0000313" key="7">
    <source>
        <dbReference type="Proteomes" id="UP000799437"/>
    </source>
</evidence>
<dbReference type="InterPro" id="IPR003653">
    <property type="entry name" value="Peptidase_C48_C"/>
</dbReference>
<evidence type="ECO:0000256" key="3">
    <source>
        <dbReference type="ARBA" id="ARBA00022801"/>
    </source>
</evidence>
<evidence type="ECO:0000256" key="2">
    <source>
        <dbReference type="ARBA" id="ARBA00022670"/>
    </source>
</evidence>
<evidence type="ECO:0000313" key="6">
    <source>
        <dbReference type="EMBL" id="KAF2754797.1"/>
    </source>
</evidence>
<dbReference type="GO" id="GO:0006508">
    <property type="term" value="P:proteolysis"/>
    <property type="evidence" value="ECO:0007669"/>
    <property type="project" value="UniProtKB-KW"/>
</dbReference>
<feature type="region of interest" description="Disordered" evidence="4">
    <location>
        <begin position="111"/>
        <end position="248"/>
    </location>
</feature>
<gene>
    <name evidence="6" type="ORF">EJ05DRAFT_133813</name>
</gene>
<proteinExistence type="inferred from homology"/>
<dbReference type="InterPro" id="IPR038765">
    <property type="entry name" value="Papain-like_cys_pep_sf"/>
</dbReference>
<reference evidence="6" key="1">
    <citation type="journal article" date="2020" name="Stud. Mycol.">
        <title>101 Dothideomycetes genomes: a test case for predicting lifestyles and emergence of pathogens.</title>
        <authorList>
            <person name="Haridas S."/>
            <person name="Albert R."/>
            <person name="Binder M."/>
            <person name="Bloem J."/>
            <person name="Labutti K."/>
            <person name="Salamov A."/>
            <person name="Andreopoulos B."/>
            <person name="Baker S."/>
            <person name="Barry K."/>
            <person name="Bills G."/>
            <person name="Bluhm B."/>
            <person name="Cannon C."/>
            <person name="Castanera R."/>
            <person name="Culley D."/>
            <person name="Daum C."/>
            <person name="Ezra D."/>
            <person name="Gonzalez J."/>
            <person name="Henrissat B."/>
            <person name="Kuo A."/>
            <person name="Liang C."/>
            <person name="Lipzen A."/>
            <person name="Lutzoni F."/>
            <person name="Magnuson J."/>
            <person name="Mondo S."/>
            <person name="Nolan M."/>
            <person name="Ohm R."/>
            <person name="Pangilinan J."/>
            <person name="Park H.-J."/>
            <person name="Ramirez L."/>
            <person name="Alfaro M."/>
            <person name="Sun H."/>
            <person name="Tritt A."/>
            <person name="Yoshinaga Y."/>
            <person name="Zwiers L.-H."/>
            <person name="Turgeon B."/>
            <person name="Goodwin S."/>
            <person name="Spatafora J."/>
            <person name="Crous P."/>
            <person name="Grigoriev I."/>
        </authorList>
    </citation>
    <scope>NUCLEOTIDE SEQUENCE</scope>
    <source>
        <strain evidence="6">CBS 121739</strain>
    </source>
</reference>
<dbReference type="Gene3D" id="1.10.418.20">
    <property type="match status" value="1"/>
</dbReference>
<evidence type="ECO:0000256" key="1">
    <source>
        <dbReference type="ARBA" id="ARBA00005234"/>
    </source>
</evidence>
<dbReference type="Proteomes" id="UP000799437">
    <property type="component" value="Unassembled WGS sequence"/>
</dbReference>
<keyword evidence="3" id="KW-0378">Hydrolase</keyword>